<organism evidence="8 9">
    <name type="scientific">Sporobacter termitidis DSM 10068</name>
    <dbReference type="NCBI Taxonomy" id="1123282"/>
    <lineage>
        <taxon>Bacteria</taxon>
        <taxon>Bacillati</taxon>
        <taxon>Bacillota</taxon>
        <taxon>Clostridia</taxon>
        <taxon>Eubacteriales</taxon>
        <taxon>Oscillospiraceae</taxon>
        <taxon>Sporobacter</taxon>
    </lineage>
</organism>
<dbReference type="InterPro" id="IPR036259">
    <property type="entry name" value="MFS_trans_sf"/>
</dbReference>
<feature type="transmembrane region" description="Helical" evidence="6">
    <location>
        <begin position="319"/>
        <end position="346"/>
    </location>
</feature>
<feature type="transmembrane region" description="Helical" evidence="6">
    <location>
        <begin position="168"/>
        <end position="189"/>
    </location>
</feature>
<feature type="domain" description="Major facilitator superfamily (MFS) profile" evidence="7">
    <location>
        <begin position="9"/>
        <end position="406"/>
    </location>
</feature>
<dbReference type="Pfam" id="PF07690">
    <property type="entry name" value="MFS_1"/>
    <property type="match status" value="1"/>
</dbReference>
<dbReference type="GO" id="GO:0005886">
    <property type="term" value="C:plasma membrane"/>
    <property type="evidence" value="ECO:0007669"/>
    <property type="project" value="UniProtKB-SubCell"/>
</dbReference>
<dbReference type="EMBL" id="FQXV01000001">
    <property type="protein sequence ID" value="SHH53638.1"/>
    <property type="molecule type" value="Genomic_DNA"/>
</dbReference>
<dbReference type="PROSITE" id="PS50850">
    <property type="entry name" value="MFS"/>
    <property type="match status" value="1"/>
</dbReference>
<dbReference type="OrthoDB" id="9793415at2"/>
<reference evidence="8 9" key="1">
    <citation type="submission" date="2016-11" db="EMBL/GenBank/DDBJ databases">
        <authorList>
            <person name="Jaros S."/>
            <person name="Januszkiewicz K."/>
            <person name="Wedrychowicz H."/>
        </authorList>
    </citation>
    <scope>NUCLEOTIDE SEQUENCE [LARGE SCALE GENOMIC DNA]</scope>
    <source>
        <strain evidence="8 9">DSM 10068</strain>
    </source>
</reference>
<evidence type="ECO:0000259" key="7">
    <source>
        <dbReference type="PROSITE" id="PS50850"/>
    </source>
</evidence>
<evidence type="ECO:0000256" key="4">
    <source>
        <dbReference type="ARBA" id="ARBA00022989"/>
    </source>
</evidence>
<feature type="transmembrane region" description="Helical" evidence="6">
    <location>
        <begin position="102"/>
        <end position="129"/>
    </location>
</feature>
<dbReference type="GO" id="GO:0022857">
    <property type="term" value="F:transmembrane transporter activity"/>
    <property type="evidence" value="ECO:0007669"/>
    <property type="project" value="InterPro"/>
</dbReference>
<feature type="transmembrane region" description="Helical" evidence="6">
    <location>
        <begin position="261"/>
        <end position="281"/>
    </location>
</feature>
<feature type="transmembrane region" description="Helical" evidence="6">
    <location>
        <begin position="45"/>
        <end position="69"/>
    </location>
</feature>
<name>A0A1M5TSJ8_9FIRM</name>
<comment type="subcellular location">
    <subcellularLocation>
        <location evidence="1">Cell membrane</location>
        <topology evidence="1">Multi-pass membrane protein</topology>
    </subcellularLocation>
</comment>
<dbReference type="Proteomes" id="UP000183995">
    <property type="component" value="Unassembled WGS sequence"/>
</dbReference>
<dbReference type="InterPro" id="IPR050327">
    <property type="entry name" value="Proton-linked_MCT"/>
</dbReference>
<accession>A0A1M5TSJ8</accession>
<evidence type="ECO:0000256" key="2">
    <source>
        <dbReference type="ARBA" id="ARBA00022448"/>
    </source>
</evidence>
<gene>
    <name evidence="8" type="ORF">SAMN02745823_00212</name>
</gene>
<dbReference type="SUPFAM" id="SSF103473">
    <property type="entry name" value="MFS general substrate transporter"/>
    <property type="match status" value="1"/>
</dbReference>
<proteinExistence type="predicted"/>
<feature type="transmembrane region" description="Helical" evidence="6">
    <location>
        <begin position="136"/>
        <end position="156"/>
    </location>
</feature>
<dbReference type="AlphaFoldDB" id="A0A1M5TSJ8"/>
<dbReference type="PANTHER" id="PTHR11360">
    <property type="entry name" value="MONOCARBOXYLATE TRANSPORTER"/>
    <property type="match status" value="1"/>
</dbReference>
<dbReference type="InterPro" id="IPR011701">
    <property type="entry name" value="MFS"/>
</dbReference>
<evidence type="ECO:0000256" key="3">
    <source>
        <dbReference type="ARBA" id="ARBA00022692"/>
    </source>
</evidence>
<evidence type="ECO:0000313" key="8">
    <source>
        <dbReference type="EMBL" id="SHH53638.1"/>
    </source>
</evidence>
<feature type="transmembrane region" description="Helical" evidence="6">
    <location>
        <begin position="76"/>
        <end position="96"/>
    </location>
</feature>
<keyword evidence="9" id="KW-1185">Reference proteome</keyword>
<feature type="transmembrane region" description="Helical" evidence="6">
    <location>
        <begin position="228"/>
        <end position="249"/>
    </location>
</feature>
<dbReference type="InterPro" id="IPR020846">
    <property type="entry name" value="MFS_dom"/>
</dbReference>
<evidence type="ECO:0000256" key="6">
    <source>
        <dbReference type="SAM" id="Phobius"/>
    </source>
</evidence>
<dbReference type="Gene3D" id="1.20.1250.20">
    <property type="entry name" value="MFS general substrate transporter like domains"/>
    <property type="match status" value="2"/>
</dbReference>
<evidence type="ECO:0000256" key="5">
    <source>
        <dbReference type="ARBA" id="ARBA00023136"/>
    </source>
</evidence>
<keyword evidence="2" id="KW-0813">Transport</keyword>
<feature type="transmembrane region" description="Helical" evidence="6">
    <location>
        <begin position="358"/>
        <end position="377"/>
    </location>
</feature>
<sequence length="406" mass="43103">MEKKVNINVRWVQLVVGVIVLLFAGIIYAWSILNAPLKNEFGWNAAQLGLNFTITVSLFCIGGFISGLISKKTTPMLRLLIGAVLFFAGFLIASQMGNSIAVLYLSYGVLAGLGIGFVYNTIIGVVSAWFPDKRGLASGLMLMGFGLNSILIGKIADAYIKMENVGWRTTYIVLAIITTVIFIIAAFIIKNPPAGAVFPAPKGAASKDQGDVKALEIPPLQMIKRASFWQLFIFFILLASVGSASISFAKNIITDAGAADTFAVTMVGLISIGNGLGRLVSGWLFDNIGRRKTQFVTSAVAIVAPLVVVLALVTHSLGIAITGLILCYISYGFAPTGSTAFIGAFFGQKNFSMNLGILNLQLILTSFAATLAGSLKVATGSFVSMYIILAAFSVVGLVLNIFIKKP</sequence>
<dbReference type="STRING" id="1123282.SAMN02745823_00212"/>
<feature type="transmembrane region" description="Helical" evidence="6">
    <location>
        <begin position="293"/>
        <end position="313"/>
    </location>
</feature>
<keyword evidence="3 6" id="KW-0812">Transmembrane</keyword>
<feature type="transmembrane region" description="Helical" evidence="6">
    <location>
        <begin position="383"/>
        <end position="403"/>
    </location>
</feature>
<dbReference type="RefSeq" id="WP_073075786.1">
    <property type="nucleotide sequence ID" value="NZ_FQXV01000001.1"/>
</dbReference>
<keyword evidence="4 6" id="KW-1133">Transmembrane helix</keyword>
<protein>
    <submittedName>
        <fullName evidence="8">MFS transporter, OFA family, oxalate/formate antiporter</fullName>
    </submittedName>
</protein>
<feature type="transmembrane region" description="Helical" evidence="6">
    <location>
        <begin position="12"/>
        <end position="33"/>
    </location>
</feature>
<evidence type="ECO:0000256" key="1">
    <source>
        <dbReference type="ARBA" id="ARBA00004651"/>
    </source>
</evidence>
<evidence type="ECO:0000313" key="9">
    <source>
        <dbReference type="Proteomes" id="UP000183995"/>
    </source>
</evidence>
<keyword evidence="5 6" id="KW-0472">Membrane</keyword>